<keyword evidence="1" id="KW-0472">Membrane</keyword>
<feature type="transmembrane region" description="Helical" evidence="1">
    <location>
        <begin position="132"/>
        <end position="150"/>
    </location>
</feature>
<keyword evidence="1" id="KW-1133">Transmembrane helix</keyword>
<keyword evidence="1" id="KW-0812">Transmembrane</keyword>
<accession>A0A168NX16</accession>
<keyword evidence="3" id="KW-1185">Reference proteome</keyword>
<protein>
    <submittedName>
        <fullName evidence="2">Uncharacterized protein</fullName>
    </submittedName>
</protein>
<dbReference type="EMBL" id="LVJH01000002">
    <property type="protein sequence ID" value="OAB46177.1"/>
    <property type="molecule type" value="Genomic_DNA"/>
</dbReference>
<name>A0A168NX16_9BACL</name>
<evidence type="ECO:0000313" key="2">
    <source>
        <dbReference type="EMBL" id="OAB46177.1"/>
    </source>
</evidence>
<comment type="caution">
    <text evidence="2">The sequence shown here is derived from an EMBL/GenBank/DDBJ whole genome shotgun (WGS) entry which is preliminary data.</text>
</comment>
<sequence length="213" mass="24622">MAEHKFKTTMFPIDSDSNKVIILTPDYIIDEINQDEAEQFIENMNGDENFFDSLNLNKVYNINTIVRISSNQKTHIITLKTKANGKKETDFLAIESKEHKEQFLHEIYHYLKDECSFRVKEYNRLTAAFRPLLMLLIIIGLGTFLTWFAFEAQQGLDRTRVVKASVYYLYKTMAYIGPTGAMIISGVALLIGMAMLAYRVKNPPIMTFIKRNI</sequence>
<evidence type="ECO:0000256" key="1">
    <source>
        <dbReference type="SAM" id="Phobius"/>
    </source>
</evidence>
<feature type="transmembrane region" description="Helical" evidence="1">
    <location>
        <begin position="175"/>
        <end position="198"/>
    </location>
</feature>
<dbReference type="OrthoDB" id="2598336at2"/>
<dbReference type="Proteomes" id="UP000076967">
    <property type="component" value="Unassembled WGS sequence"/>
</dbReference>
<reference evidence="2 3" key="1">
    <citation type="submission" date="2016-03" db="EMBL/GenBank/DDBJ databases">
        <title>Draft genome sequence of Paenibacillus glacialis DSM 22343.</title>
        <authorList>
            <person name="Shin S.-K."/>
            <person name="Yi H."/>
        </authorList>
    </citation>
    <scope>NUCLEOTIDE SEQUENCE [LARGE SCALE GENOMIC DNA]</scope>
    <source>
        <strain evidence="2 3">DSM 22343</strain>
    </source>
</reference>
<organism evidence="2 3">
    <name type="scientific">Paenibacillus glacialis</name>
    <dbReference type="NCBI Taxonomy" id="494026"/>
    <lineage>
        <taxon>Bacteria</taxon>
        <taxon>Bacillati</taxon>
        <taxon>Bacillota</taxon>
        <taxon>Bacilli</taxon>
        <taxon>Bacillales</taxon>
        <taxon>Paenibacillaceae</taxon>
        <taxon>Paenibacillus</taxon>
    </lineage>
</organism>
<gene>
    <name evidence="2" type="ORF">PGLA_01980</name>
</gene>
<dbReference type="AlphaFoldDB" id="A0A168NX16"/>
<dbReference type="RefSeq" id="WP_068527890.1">
    <property type="nucleotide sequence ID" value="NZ_LVJH01000002.1"/>
</dbReference>
<proteinExistence type="predicted"/>
<evidence type="ECO:0000313" key="3">
    <source>
        <dbReference type="Proteomes" id="UP000076967"/>
    </source>
</evidence>